<comment type="catalytic activity">
    <reaction evidence="1">
        <text>Hydrolysis of (1-&gt;3)-beta-D-glucosidic linkages in (1-&gt;3)-beta-D-glucans.</text>
        <dbReference type="EC" id="3.2.1.39"/>
    </reaction>
</comment>
<evidence type="ECO:0000313" key="8">
    <source>
        <dbReference type="EMBL" id="CAA7060705.1"/>
    </source>
</evidence>
<evidence type="ECO:0000256" key="5">
    <source>
        <dbReference type="ARBA" id="ARBA00023295"/>
    </source>
</evidence>
<dbReference type="GO" id="GO:0005975">
    <property type="term" value="P:carbohydrate metabolic process"/>
    <property type="evidence" value="ECO:0007669"/>
    <property type="project" value="InterPro"/>
</dbReference>
<evidence type="ECO:0000256" key="2">
    <source>
        <dbReference type="ARBA" id="ARBA00008773"/>
    </source>
</evidence>
<dbReference type="AlphaFoldDB" id="A0A6D2KUW9"/>
<dbReference type="GO" id="GO:0042973">
    <property type="term" value="F:glucan endo-1,3-beta-D-glucosidase activity"/>
    <property type="evidence" value="ECO:0007669"/>
    <property type="project" value="UniProtKB-EC"/>
</dbReference>
<comment type="similarity">
    <text evidence="2 6">Belongs to the glycosyl hydrolase 17 family.</text>
</comment>
<reference evidence="8" key="1">
    <citation type="submission" date="2020-01" db="EMBL/GenBank/DDBJ databases">
        <authorList>
            <person name="Mishra B."/>
        </authorList>
    </citation>
    <scope>NUCLEOTIDE SEQUENCE [LARGE SCALE GENOMIC DNA]</scope>
</reference>
<evidence type="ECO:0000313" key="9">
    <source>
        <dbReference type="Proteomes" id="UP000467841"/>
    </source>
</evidence>
<accession>A0A6D2KUW9</accession>
<evidence type="ECO:0000256" key="6">
    <source>
        <dbReference type="RuleBase" id="RU004335"/>
    </source>
</evidence>
<organism evidence="8 9">
    <name type="scientific">Microthlaspi erraticum</name>
    <dbReference type="NCBI Taxonomy" id="1685480"/>
    <lineage>
        <taxon>Eukaryota</taxon>
        <taxon>Viridiplantae</taxon>
        <taxon>Streptophyta</taxon>
        <taxon>Embryophyta</taxon>
        <taxon>Tracheophyta</taxon>
        <taxon>Spermatophyta</taxon>
        <taxon>Magnoliopsida</taxon>
        <taxon>eudicotyledons</taxon>
        <taxon>Gunneridae</taxon>
        <taxon>Pentapetalae</taxon>
        <taxon>rosids</taxon>
        <taxon>malvids</taxon>
        <taxon>Brassicales</taxon>
        <taxon>Brassicaceae</taxon>
        <taxon>Coluteocarpeae</taxon>
        <taxon>Microthlaspi</taxon>
    </lineage>
</organism>
<dbReference type="SUPFAM" id="SSF51445">
    <property type="entry name" value="(Trans)glycosidases"/>
    <property type="match status" value="1"/>
</dbReference>
<dbReference type="Pfam" id="PF00332">
    <property type="entry name" value="Glyco_hydro_17"/>
    <property type="match status" value="1"/>
</dbReference>
<evidence type="ECO:0000256" key="7">
    <source>
        <dbReference type="RuleBase" id="RU004336"/>
    </source>
</evidence>
<gene>
    <name evidence="8" type="ORF">MERR_LOCUS47941</name>
</gene>
<dbReference type="InterPro" id="IPR000490">
    <property type="entry name" value="Glyco_hydro_17"/>
</dbReference>
<name>A0A6D2KUW9_9BRAS</name>
<dbReference type="Gene3D" id="3.20.20.80">
    <property type="entry name" value="Glycosidases"/>
    <property type="match status" value="1"/>
</dbReference>
<dbReference type="EMBL" id="CACVBM020001829">
    <property type="protein sequence ID" value="CAA7060705.1"/>
    <property type="molecule type" value="Genomic_DNA"/>
</dbReference>
<keyword evidence="4 7" id="KW-0378">Hydrolase</keyword>
<evidence type="ECO:0000256" key="3">
    <source>
        <dbReference type="ARBA" id="ARBA00012780"/>
    </source>
</evidence>
<evidence type="ECO:0000256" key="4">
    <source>
        <dbReference type="ARBA" id="ARBA00022801"/>
    </source>
</evidence>
<sequence length="310" mass="35007">MRIPAVRLLDSTPAMIRAFAYRNVSLFLCVPNPLVPVFALNRSVATHWVHSHVLPFYLYTKISIISVGNDALSDSPDVSPFLLRAMQNLRRSLKEIRIYKISVSTTFSFSSIIPNAFPPSSARFQQPNGEVILRPILRFLEKTNSPFLINLYPYIYKSTCSSTIGFALFDDSALSVTTDPSTRVRYRSLFHVMYDALVMSLGAMGHGTLPIIISETGWPSSGNDAGDVDATFLYSTMFLSSLNDHLKNPSVRKEGPLEVYIFEFVDNEQGVRRWGLLYQNLTAKYRRFSEKQVEAAVAILKKAEDYCNDY</sequence>
<keyword evidence="9" id="KW-1185">Reference proteome</keyword>
<dbReference type="InterPro" id="IPR044965">
    <property type="entry name" value="Glyco_hydro_17_plant"/>
</dbReference>
<evidence type="ECO:0000256" key="1">
    <source>
        <dbReference type="ARBA" id="ARBA00000382"/>
    </source>
</evidence>
<protein>
    <recommendedName>
        <fullName evidence="3">glucan endo-1,3-beta-D-glucosidase</fullName>
        <ecNumber evidence="3">3.2.1.39</ecNumber>
    </recommendedName>
</protein>
<dbReference type="EC" id="3.2.1.39" evidence="3"/>
<dbReference type="PROSITE" id="PS00587">
    <property type="entry name" value="GLYCOSYL_HYDROL_F17"/>
    <property type="match status" value="1"/>
</dbReference>
<dbReference type="InterPro" id="IPR017853">
    <property type="entry name" value="GH"/>
</dbReference>
<keyword evidence="5 7" id="KW-0326">Glycosidase</keyword>
<dbReference type="OrthoDB" id="1293114at2759"/>
<dbReference type="Proteomes" id="UP000467841">
    <property type="component" value="Unassembled WGS sequence"/>
</dbReference>
<proteinExistence type="inferred from homology"/>
<comment type="caution">
    <text evidence="8">The sequence shown here is derived from an EMBL/GenBank/DDBJ whole genome shotgun (WGS) entry which is preliminary data.</text>
</comment>
<dbReference type="PANTHER" id="PTHR32227">
    <property type="entry name" value="GLUCAN ENDO-1,3-BETA-GLUCOSIDASE BG1-RELATED-RELATED"/>
    <property type="match status" value="1"/>
</dbReference>